<dbReference type="GO" id="GO:0005737">
    <property type="term" value="C:cytoplasm"/>
    <property type="evidence" value="ECO:0007669"/>
    <property type="project" value="TreeGrafter"/>
</dbReference>
<keyword evidence="1" id="KW-0560">Oxidoreductase</keyword>
<evidence type="ECO:0000256" key="1">
    <source>
        <dbReference type="ARBA" id="ARBA00023002"/>
    </source>
</evidence>
<dbReference type="Pfam" id="PF00248">
    <property type="entry name" value="Aldo_ket_red"/>
    <property type="match status" value="1"/>
</dbReference>
<evidence type="ECO:0000259" key="2">
    <source>
        <dbReference type="Pfam" id="PF00248"/>
    </source>
</evidence>
<dbReference type="EMBL" id="MWIH01000002">
    <property type="protein sequence ID" value="OQO95067.1"/>
    <property type="molecule type" value="Genomic_DNA"/>
</dbReference>
<dbReference type="NCBIfam" id="NF007695">
    <property type="entry name" value="PRK10376.1"/>
    <property type="match status" value="1"/>
</dbReference>
<dbReference type="SUPFAM" id="SSF51430">
    <property type="entry name" value="NAD(P)-linked oxidoreductase"/>
    <property type="match status" value="1"/>
</dbReference>
<dbReference type="GO" id="GO:0016491">
    <property type="term" value="F:oxidoreductase activity"/>
    <property type="evidence" value="ECO:0007669"/>
    <property type="project" value="UniProtKB-KW"/>
</dbReference>
<accession>A0A1V9AD59</accession>
<sequence length="296" mass="31012">MAGDAPGGTFTMADGLTLARLGFGAMQLAGPGVWGPPKDRDEAIAVVRTAVELGVNHIDTADFYGPHVTNELLREALAPYGELRDELHVVTKVGAVRDEEGGWPHARSPRQLREQVESNLRTLGVDVLDVVNLRVGGGADGHSPVPGSLAEPFGALAELRQRGLIRHLGVSVVNAEQVREAQSIAPVVTVQNWYNVAHRGDEPLIASLAEQGISYVPFWPLGGFTPIQSATLETVAKNVGASPQAVALAWLLRQSPNVLPIPGTSSVAHLRENVAAAALDLPADALAALDGIGSGS</sequence>
<dbReference type="PANTHER" id="PTHR43625:SF40">
    <property type="entry name" value="ALDO-KETO REDUCTASE YAKC [NADP(+)]"/>
    <property type="match status" value="1"/>
</dbReference>
<proteinExistence type="predicted"/>
<feature type="domain" description="NADP-dependent oxidoreductase" evidence="2">
    <location>
        <begin position="20"/>
        <end position="292"/>
    </location>
</feature>
<name>A0A1V9AD59_SACPI</name>
<protein>
    <submittedName>
        <fullName evidence="3">Oxidoreductase</fullName>
    </submittedName>
</protein>
<comment type="caution">
    <text evidence="3">The sequence shown here is derived from an EMBL/GenBank/DDBJ whole genome shotgun (WGS) entry which is preliminary data.</text>
</comment>
<dbReference type="InterPro" id="IPR050791">
    <property type="entry name" value="Aldo-Keto_reductase"/>
</dbReference>
<dbReference type="InterPro" id="IPR023210">
    <property type="entry name" value="NADP_OxRdtase_dom"/>
</dbReference>
<evidence type="ECO:0000313" key="3">
    <source>
        <dbReference type="EMBL" id="OQO95067.1"/>
    </source>
</evidence>
<dbReference type="Gene3D" id="3.20.20.100">
    <property type="entry name" value="NADP-dependent oxidoreductase domain"/>
    <property type="match status" value="1"/>
</dbReference>
<dbReference type="InterPro" id="IPR036812">
    <property type="entry name" value="NAD(P)_OxRdtase_dom_sf"/>
</dbReference>
<reference evidence="3 4" key="1">
    <citation type="submission" date="2017-02" db="EMBL/GenBank/DDBJ databases">
        <title>Draft genome of Saccharomonospora sp. 154.</title>
        <authorList>
            <person name="Alonso-Carmona G.S."/>
            <person name="De La Haba R."/>
            <person name="Vera-Gargallo B."/>
            <person name="Sandoval-Trujillo A.H."/>
            <person name="Ramirez-Duran N."/>
            <person name="Ventosa A."/>
        </authorList>
    </citation>
    <scope>NUCLEOTIDE SEQUENCE [LARGE SCALE GENOMIC DNA]</scope>
    <source>
        <strain evidence="3 4">LRS4.154</strain>
    </source>
</reference>
<dbReference type="STRING" id="1962155.B1813_03155"/>
<dbReference type="Proteomes" id="UP000192591">
    <property type="component" value="Unassembled WGS sequence"/>
</dbReference>
<dbReference type="RefSeq" id="WP_081190459.1">
    <property type="nucleotide sequence ID" value="NZ_MWIH01000002.1"/>
</dbReference>
<evidence type="ECO:0000313" key="4">
    <source>
        <dbReference type="Proteomes" id="UP000192591"/>
    </source>
</evidence>
<gene>
    <name evidence="3" type="ORF">B1813_03155</name>
</gene>
<dbReference type="AlphaFoldDB" id="A0A1V9AD59"/>
<dbReference type="PANTHER" id="PTHR43625">
    <property type="entry name" value="AFLATOXIN B1 ALDEHYDE REDUCTASE"/>
    <property type="match status" value="1"/>
</dbReference>
<keyword evidence="4" id="KW-1185">Reference proteome</keyword>
<dbReference type="CDD" id="cd19088">
    <property type="entry name" value="AKR_AKR13B1"/>
    <property type="match status" value="1"/>
</dbReference>
<organism evidence="3 4">
    <name type="scientific">Saccharomonospora piscinae</name>
    <dbReference type="NCBI Taxonomy" id="687388"/>
    <lineage>
        <taxon>Bacteria</taxon>
        <taxon>Bacillati</taxon>
        <taxon>Actinomycetota</taxon>
        <taxon>Actinomycetes</taxon>
        <taxon>Pseudonocardiales</taxon>
        <taxon>Pseudonocardiaceae</taxon>
        <taxon>Saccharomonospora</taxon>
    </lineage>
</organism>